<name>A0A9N9CPB7_9GLOM</name>
<comment type="caution">
    <text evidence="1">The sequence shown here is derived from an EMBL/GenBank/DDBJ whole genome shotgun (WGS) entry which is preliminary data.</text>
</comment>
<feature type="non-terminal residue" evidence="1">
    <location>
        <position position="89"/>
    </location>
</feature>
<proteinExistence type="predicted"/>
<sequence>MELFEKPISVQKPLENLSIVSKFYLKNDSIFWIVFSQKETLKSLRLLSVNFNSFTEKSSPIEQFISLQELYIEDHKSECLILASSFTQL</sequence>
<dbReference type="AlphaFoldDB" id="A0A9N9CPB7"/>
<dbReference type="EMBL" id="CAJVPK010002099">
    <property type="protein sequence ID" value="CAG8606188.1"/>
    <property type="molecule type" value="Genomic_DNA"/>
</dbReference>
<accession>A0A9N9CPB7</accession>
<keyword evidence="2" id="KW-1185">Reference proteome</keyword>
<evidence type="ECO:0000313" key="1">
    <source>
        <dbReference type="EMBL" id="CAG8606188.1"/>
    </source>
</evidence>
<gene>
    <name evidence="1" type="ORF">DEBURN_LOCUS9758</name>
</gene>
<dbReference type="SUPFAM" id="SSF52075">
    <property type="entry name" value="Outer arm dynein light chain 1"/>
    <property type="match status" value="1"/>
</dbReference>
<dbReference type="Proteomes" id="UP000789706">
    <property type="component" value="Unassembled WGS sequence"/>
</dbReference>
<organism evidence="1 2">
    <name type="scientific">Diversispora eburnea</name>
    <dbReference type="NCBI Taxonomy" id="1213867"/>
    <lineage>
        <taxon>Eukaryota</taxon>
        <taxon>Fungi</taxon>
        <taxon>Fungi incertae sedis</taxon>
        <taxon>Mucoromycota</taxon>
        <taxon>Glomeromycotina</taxon>
        <taxon>Glomeromycetes</taxon>
        <taxon>Diversisporales</taxon>
        <taxon>Diversisporaceae</taxon>
        <taxon>Diversispora</taxon>
    </lineage>
</organism>
<reference evidence="1" key="1">
    <citation type="submission" date="2021-06" db="EMBL/GenBank/DDBJ databases">
        <authorList>
            <person name="Kallberg Y."/>
            <person name="Tangrot J."/>
            <person name="Rosling A."/>
        </authorList>
    </citation>
    <scope>NUCLEOTIDE SEQUENCE</scope>
    <source>
        <strain evidence="1">AZ414A</strain>
    </source>
</reference>
<feature type="non-terminal residue" evidence="1">
    <location>
        <position position="1"/>
    </location>
</feature>
<evidence type="ECO:0000313" key="2">
    <source>
        <dbReference type="Proteomes" id="UP000789706"/>
    </source>
</evidence>
<protein>
    <submittedName>
        <fullName evidence="1">4627_t:CDS:1</fullName>
    </submittedName>
</protein>